<dbReference type="AlphaFoldDB" id="A0A5C2RRC6"/>
<protein>
    <submittedName>
        <fullName evidence="1">Uncharacterized protein</fullName>
    </submittedName>
</protein>
<keyword evidence="2" id="KW-1185">Reference proteome</keyword>
<organism evidence="1 2">
    <name type="scientific">Lentinus tigrinus ALCF2SS1-6</name>
    <dbReference type="NCBI Taxonomy" id="1328759"/>
    <lineage>
        <taxon>Eukaryota</taxon>
        <taxon>Fungi</taxon>
        <taxon>Dikarya</taxon>
        <taxon>Basidiomycota</taxon>
        <taxon>Agaricomycotina</taxon>
        <taxon>Agaricomycetes</taxon>
        <taxon>Polyporales</taxon>
        <taxon>Polyporaceae</taxon>
        <taxon>Lentinus</taxon>
    </lineage>
</organism>
<evidence type="ECO:0000313" key="2">
    <source>
        <dbReference type="Proteomes" id="UP000313359"/>
    </source>
</evidence>
<dbReference type="OrthoDB" id="9715962at2759"/>
<reference evidence="1" key="1">
    <citation type="journal article" date="2018" name="Genome Biol. Evol.">
        <title>Genomics and development of Lentinus tigrinus, a white-rot wood-decaying mushroom with dimorphic fruiting bodies.</title>
        <authorList>
            <person name="Wu B."/>
            <person name="Xu Z."/>
            <person name="Knudson A."/>
            <person name="Carlson A."/>
            <person name="Chen N."/>
            <person name="Kovaka S."/>
            <person name="LaButti K."/>
            <person name="Lipzen A."/>
            <person name="Pennachio C."/>
            <person name="Riley R."/>
            <person name="Schakwitz W."/>
            <person name="Umezawa K."/>
            <person name="Ohm R.A."/>
            <person name="Grigoriev I.V."/>
            <person name="Nagy L.G."/>
            <person name="Gibbons J."/>
            <person name="Hibbett D."/>
        </authorList>
    </citation>
    <scope>NUCLEOTIDE SEQUENCE [LARGE SCALE GENOMIC DNA]</scope>
    <source>
        <strain evidence="1">ALCF2SS1-6</strain>
    </source>
</reference>
<gene>
    <name evidence="1" type="ORF">L227DRAFT_616790</name>
</gene>
<accession>A0A5C2RRC6</accession>
<dbReference type="Proteomes" id="UP000313359">
    <property type="component" value="Unassembled WGS sequence"/>
</dbReference>
<dbReference type="EMBL" id="ML122317">
    <property type="protein sequence ID" value="RPD53700.1"/>
    <property type="molecule type" value="Genomic_DNA"/>
</dbReference>
<sequence>MSSHMEVDAAMKAAELIASGIKYTVEESRGKLERGLMLKSGATLRSDTIVERVSDYFKSVSLQQMRKTSSLLRSEAAYYRNLRETSQTVILDQLKEIYKDTDTSLQTVQEYYHRWRLSVPAELRPVIDGELAGLNTSQGNLKRMEDMTRDFFNSYGDALYILGLPKDEFTKATEASMHPSSTLDHVRSAEAHIGVLCVSWIADEVALQRVSEVFVQARREMRYDGVIAELFQIKEDVEATALRFRAAVQGIQAISKNIEGPATLSSFAAYLDGRMISVQRVVRARSALKALLDCVEGCRQDARSFCHSAEEILETLQRAVVDVASTDRS</sequence>
<evidence type="ECO:0000313" key="1">
    <source>
        <dbReference type="EMBL" id="RPD53700.1"/>
    </source>
</evidence>
<name>A0A5C2RRC6_9APHY</name>
<proteinExistence type="predicted"/>